<dbReference type="InterPro" id="IPR016181">
    <property type="entry name" value="Acyl_CoA_acyltransferase"/>
</dbReference>
<dbReference type="EMBL" id="JADOES010000006">
    <property type="protein sequence ID" value="MBT9314712.1"/>
    <property type="molecule type" value="Genomic_DNA"/>
</dbReference>
<dbReference type="Pfam" id="PF13673">
    <property type="entry name" value="Acetyltransf_10"/>
    <property type="match status" value="1"/>
</dbReference>
<dbReference type="AlphaFoldDB" id="A0A947GIC6"/>
<dbReference type="GO" id="GO:0016747">
    <property type="term" value="F:acyltransferase activity, transferring groups other than amino-acyl groups"/>
    <property type="evidence" value="ECO:0007669"/>
    <property type="project" value="InterPro"/>
</dbReference>
<evidence type="ECO:0000313" key="3">
    <source>
        <dbReference type="Proteomes" id="UP000717364"/>
    </source>
</evidence>
<gene>
    <name evidence="2" type="ORF">IXB50_04670</name>
</gene>
<dbReference type="SUPFAM" id="SSF55729">
    <property type="entry name" value="Acyl-CoA N-acyltransferases (Nat)"/>
    <property type="match status" value="1"/>
</dbReference>
<name>A0A947GIC6_9CYAN</name>
<dbReference type="CDD" id="cd04301">
    <property type="entry name" value="NAT_SF"/>
    <property type="match status" value="1"/>
</dbReference>
<evidence type="ECO:0000313" key="2">
    <source>
        <dbReference type="EMBL" id="MBT9314712.1"/>
    </source>
</evidence>
<dbReference type="PANTHER" id="PTHR43451:SF1">
    <property type="entry name" value="ACETYLTRANSFERASE"/>
    <property type="match status" value="1"/>
</dbReference>
<dbReference type="PROSITE" id="PS51186">
    <property type="entry name" value="GNAT"/>
    <property type="match status" value="1"/>
</dbReference>
<sequence>MNTIIYETPKPGDEYQISDCMHASADLLELVGDARESIAEWKEISAPKELRERILSREKTLIAIWDDTIVGFIAFRRSNHLSLLFVRKDCSGKGIGRELFTRCIQEFSEVTVNSADTAIGFYQKMGFVQCRARFYQSGIYATPMRWTKPTMN</sequence>
<organism evidence="2 3">
    <name type="scientific">Leptothoe spongobia TAU-MAC 1115</name>
    <dbReference type="NCBI Taxonomy" id="1967444"/>
    <lineage>
        <taxon>Bacteria</taxon>
        <taxon>Bacillati</taxon>
        <taxon>Cyanobacteriota</taxon>
        <taxon>Cyanophyceae</taxon>
        <taxon>Nodosilineales</taxon>
        <taxon>Cymatolegaceae</taxon>
        <taxon>Leptothoe</taxon>
        <taxon>Leptothoe spongobia</taxon>
    </lineage>
</organism>
<protein>
    <submittedName>
        <fullName evidence="2">GNAT family N-acetyltransferase</fullName>
    </submittedName>
</protein>
<dbReference type="PANTHER" id="PTHR43451">
    <property type="entry name" value="ACETYLTRANSFERASE (GNAT) FAMILY PROTEIN"/>
    <property type="match status" value="1"/>
</dbReference>
<accession>A0A947GIC6</accession>
<keyword evidence="3" id="KW-1185">Reference proteome</keyword>
<dbReference type="InterPro" id="IPR000182">
    <property type="entry name" value="GNAT_dom"/>
</dbReference>
<dbReference type="Proteomes" id="UP000717364">
    <property type="component" value="Unassembled WGS sequence"/>
</dbReference>
<dbReference type="InterPro" id="IPR052564">
    <property type="entry name" value="N-acetyltrans/Recomb-assoc"/>
</dbReference>
<comment type="caution">
    <text evidence="2">The sequence shown here is derived from an EMBL/GenBank/DDBJ whole genome shotgun (WGS) entry which is preliminary data.</text>
</comment>
<reference evidence="2" key="1">
    <citation type="submission" date="2020-11" db="EMBL/GenBank/DDBJ databases">
        <authorList>
            <person name="Konstantinou D."/>
            <person name="Gkelis S."/>
            <person name="Popin R."/>
            <person name="Fewer D."/>
            <person name="Sivonen K."/>
        </authorList>
    </citation>
    <scope>NUCLEOTIDE SEQUENCE</scope>
    <source>
        <strain evidence="2">TAU-MAC 1115</strain>
    </source>
</reference>
<dbReference type="Gene3D" id="3.40.630.30">
    <property type="match status" value="1"/>
</dbReference>
<reference evidence="2" key="2">
    <citation type="journal article" date="2021" name="Mar. Drugs">
        <title>Genome Reduction and Secondary Metabolism of the Marine Sponge-Associated Cyanobacterium Leptothoe.</title>
        <authorList>
            <person name="Konstantinou D."/>
            <person name="Popin R.V."/>
            <person name="Fewer D.P."/>
            <person name="Sivonen K."/>
            <person name="Gkelis S."/>
        </authorList>
    </citation>
    <scope>NUCLEOTIDE SEQUENCE</scope>
    <source>
        <strain evidence="2">TAU-MAC 1115</strain>
    </source>
</reference>
<proteinExistence type="predicted"/>
<evidence type="ECO:0000259" key="1">
    <source>
        <dbReference type="PROSITE" id="PS51186"/>
    </source>
</evidence>
<feature type="domain" description="N-acetyltransferase" evidence="1">
    <location>
        <begin position="4"/>
        <end position="149"/>
    </location>
</feature>